<dbReference type="InterPro" id="IPR036737">
    <property type="entry name" value="OmpA-like_sf"/>
</dbReference>
<sequence>MNLRPLLYLGVLSLATLPPLAFAAKDDPQADALNRRLAVLQSDPQTSDLARYERLQAQQTVAALAEAKRRDRDELLFLADRRVEIAELTARTALARRELDRLEGTRNDLLIEASRRDASRARQEAERLRVQAQIQAEAAEQARLAAEQEALARQDAELALTSVAGKQTAKLNAAQQKAVQLAHEEAELVAGAKLPPAKFDARGEVFSLGSAAFGGKAALSGDAAGQAKALAEYLNIGKKGRVSIVGFDSDAATAKKRAEALRDALVAGGVAASRLQVTGTKGAASKARAAEVVVAP</sequence>
<dbReference type="Proteomes" id="UP000237872">
    <property type="component" value="Unassembled WGS sequence"/>
</dbReference>
<evidence type="ECO:0000313" key="3">
    <source>
        <dbReference type="EMBL" id="MFO3704964.1"/>
    </source>
</evidence>
<reference evidence="4 5" key="1">
    <citation type="submission" date="2016-08" db="EMBL/GenBank/DDBJ databases">
        <authorList>
            <person name="Seilhamer J.J."/>
        </authorList>
    </citation>
    <scope>NUCLEOTIDE SEQUENCE [LARGE SCALE GENOMIC DNA]</scope>
    <source>
        <strain evidence="4 5">CFBP4690</strain>
    </source>
</reference>
<keyword evidence="1" id="KW-0175">Coiled coil</keyword>
<dbReference type="OrthoDB" id="5976031at2"/>
<proteinExistence type="predicted"/>
<evidence type="ECO:0000313" key="4">
    <source>
        <dbReference type="EMBL" id="PPU64217.1"/>
    </source>
</evidence>
<name>A0A2S7CRJ3_9XANT</name>
<dbReference type="EMBL" id="JBJGBS010000025">
    <property type="protein sequence ID" value="MFO3704964.1"/>
    <property type="molecule type" value="Genomic_DNA"/>
</dbReference>
<dbReference type="RefSeq" id="WP_104540809.1">
    <property type="nucleotide sequence ID" value="NZ_JBJGBS010000025.1"/>
</dbReference>
<dbReference type="SUPFAM" id="SSF103088">
    <property type="entry name" value="OmpA-like"/>
    <property type="match status" value="1"/>
</dbReference>
<protein>
    <recommendedName>
        <fullName evidence="7">OmpA-like domain-containing protein</fullName>
    </recommendedName>
</protein>
<organism evidence="4 5">
    <name type="scientific">Xanthomonas codiaei</name>
    <dbReference type="NCBI Taxonomy" id="56463"/>
    <lineage>
        <taxon>Bacteria</taxon>
        <taxon>Pseudomonadati</taxon>
        <taxon>Pseudomonadota</taxon>
        <taxon>Gammaproteobacteria</taxon>
        <taxon>Lysobacterales</taxon>
        <taxon>Lysobacteraceae</taxon>
        <taxon>Xanthomonas</taxon>
    </lineage>
</organism>
<dbReference type="Proteomes" id="UP001637990">
    <property type="component" value="Unassembled WGS sequence"/>
</dbReference>
<dbReference type="EMBL" id="MDEC01000011">
    <property type="protein sequence ID" value="PPU64217.1"/>
    <property type="molecule type" value="Genomic_DNA"/>
</dbReference>
<comment type="caution">
    <text evidence="4">The sequence shown here is derived from an EMBL/GenBank/DDBJ whole genome shotgun (WGS) entry which is preliminary data.</text>
</comment>
<evidence type="ECO:0000313" key="5">
    <source>
        <dbReference type="Proteomes" id="UP000237872"/>
    </source>
</evidence>
<feature type="coiled-coil region" evidence="1">
    <location>
        <begin position="85"/>
        <end position="149"/>
    </location>
</feature>
<gene>
    <name evidence="3" type="ORF">ACI6Q5_08215</name>
    <name evidence="4" type="ORF">XcodCFBP4690_10025</name>
</gene>
<evidence type="ECO:0008006" key="7">
    <source>
        <dbReference type="Google" id="ProtNLM"/>
    </source>
</evidence>
<keyword evidence="2" id="KW-0732">Signal</keyword>
<evidence type="ECO:0000313" key="6">
    <source>
        <dbReference type="Proteomes" id="UP001637990"/>
    </source>
</evidence>
<accession>A0A2S7CRJ3</accession>
<keyword evidence="6" id="KW-1185">Reference proteome</keyword>
<evidence type="ECO:0000256" key="2">
    <source>
        <dbReference type="SAM" id="SignalP"/>
    </source>
</evidence>
<dbReference type="AlphaFoldDB" id="A0A2S7CRJ3"/>
<evidence type="ECO:0000256" key="1">
    <source>
        <dbReference type="SAM" id="Coils"/>
    </source>
</evidence>
<reference evidence="3 6" key="2">
    <citation type="submission" date="2024-11" db="EMBL/GenBank/DDBJ databases">
        <title>Genome sequencing of Xanthomonas codiaei.</title>
        <authorList>
            <person name="Studholme D.J."/>
        </authorList>
    </citation>
    <scope>NUCLEOTIDE SEQUENCE [LARGE SCALE GENOMIC DNA]</scope>
    <source>
        <strain evidence="3 6">NCPPB 4350</strain>
    </source>
</reference>
<feature type="signal peptide" evidence="2">
    <location>
        <begin position="1"/>
        <end position="23"/>
    </location>
</feature>
<feature type="chain" id="PRO_5015739702" description="OmpA-like domain-containing protein" evidence="2">
    <location>
        <begin position="24"/>
        <end position="296"/>
    </location>
</feature>